<accession>A0A1I6SKG9</accession>
<sequence length="108" mass="12460">MANFFNSFIMVRNKSSNLILVHVEYTFSRERIFENKFVPAGFTGCFGFPIPARDIRLLVVNPKNANRFIVRRFRGRSRIQKCYDTTNSNLLKRSACGNRGCSINGNYV</sequence>
<gene>
    <name evidence="1" type="ORF">SAMN05444972_107163</name>
</gene>
<dbReference type="Proteomes" id="UP000198660">
    <property type="component" value="Unassembled WGS sequence"/>
</dbReference>
<name>A0A1I6SKG9_9BACL</name>
<protein>
    <submittedName>
        <fullName evidence="1">Uncharacterized protein</fullName>
    </submittedName>
</protein>
<dbReference type="AlphaFoldDB" id="A0A1I6SKG9"/>
<proteinExistence type="predicted"/>
<dbReference type="EMBL" id="FPAA01000007">
    <property type="protein sequence ID" value="SFS77443.1"/>
    <property type="molecule type" value="Genomic_DNA"/>
</dbReference>
<organism evidence="1 2">
    <name type="scientific">Marininema halotolerans</name>
    <dbReference type="NCBI Taxonomy" id="1155944"/>
    <lineage>
        <taxon>Bacteria</taxon>
        <taxon>Bacillati</taxon>
        <taxon>Bacillota</taxon>
        <taxon>Bacilli</taxon>
        <taxon>Bacillales</taxon>
        <taxon>Thermoactinomycetaceae</taxon>
        <taxon>Marininema</taxon>
    </lineage>
</organism>
<reference evidence="2" key="1">
    <citation type="submission" date="2016-10" db="EMBL/GenBank/DDBJ databases">
        <authorList>
            <person name="Varghese N."/>
            <person name="Submissions S."/>
        </authorList>
    </citation>
    <scope>NUCLEOTIDE SEQUENCE [LARGE SCALE GENOMIC DNA]</scope>
    <source>
        <strain evidence="2">DSM 45789</strain>
    </source>
</reference>
<evidence type="ECO:0000313" key="2">
    <source>
        <dbReference type="Proteomes" id="UP000198660"/>
    </source>
</evidence>
<evidence type="ECO:0000313" key="1">
    <source>
        <dbReference type="EMBL" id="SFS77443.1"/>
    </source>
</evidence>
<keyword evidence="2" id="KW-1185">Reference proteome</keyword>